<dbReference type="GO" id="GO:0022857">
    <property type="term" value="F:transmembrane transporter activity"/>
    <property type="evidence" value="ECO:0007669"/>
    <property type="project" value="InterPro"/>
</dbReference>
<dbReference type="SUPFAM" id="SSF103473">
    <property type="entry name" value="MFS general substrate transporter"/>
    <property type="match status" value="1"/>
</dbReference>
<sequence>FLCPHMPDGKKRKCAPGEQEMNSRDVRELNDEEEVADCVSTSKLAGRCLPRSTSIPCYMYMIAATASLNSVDYGFDIGVSSGVALYLRETFHIGDVQVGWFFSLVPITAGIGALIAHWVSDRFGRKGNFLGSQVIGITGVTLCALSVSYEMILVGRCLVGISMGIGMSIDPMYISETAPAEHRGKLTTWAEMSTNMGIVLGFFFNWLFKDLPENVNWRVMLLCGIFIPSLLIILTLAFMPESPRWLITKGRTEEAKRVLRRTHPEGADIDAVVQSIVEDIQQAELHEATTWKSVLCPAKQYRHTVWLAFFIAVSQQINGVEGVLFYAPTLYERAGVAETKEDQFTLTVTLGLVKVIFIGVSMAVLDSMGRRPLLISGSMGMVLSLMMVSLGSNRDLDVGILAVIGTFAFVAFFSIGFGPVCWLYASELFPSTLRSKGMSLCVLVNRAGAAFVNLGFLPLSNLLGGQAALFGLYAAITAMITVVAVVTAIETKGKTLEEISAPKSQKSPEGPLRHGVV</sequence>
<evidence type="ECO:0000256" key="1">
    <source>
        <dbReference type="ARBA" id="ARBA00004141"/>
    </source>
</evidence>
<dbReference type="Pfam" id="PF00083">
    <property type="entry name" value="Sugar_tr"/>
    <property type="match status" value="1"/>
</dbReference>
<evidence type="ECO:0000313" key="20">
    <source>
        <dbReference type="Proteomes" id="UP000649617"/>
    </source>
</evidence>
<comment type="catalytic activity">
    <reaction evidence="9">
        <text>D-glucose(out) = D-glucose(in)</text>
        <dbReference type="Rhea" id="RHEA:60376"/>
        <dbReference type="ChEBI" id="CHEBI:4167"/>
    </reaction>
    <physiologicalReaction direction="left-to-right" evidence="9">
        <dbReference type="Rhea" id="RHEA:60377"/>
    </physiologicalReaction>
</comment>
<protein>
    <recommendedName>
        <fullName evidence="14">Hexose transporter 1</fullName>
    </recommendedName>
</protein>
<evidence type="ECO:0000256" key="6">
    <source>
        <dbReference type="ARBA" id="ARBA00022989"/>
    </source>
</evidence>
<dbReference type="Proteomes" id="UP000649617">
    <property type="component" value="Unassembled WGS sequence"/>
</dbReference>
<evidence type="ECO:0000256" key="11">
    <source>
        <dbReference type="ARBA" id="ARBA00044662"/>
    </source>
</evidence>
<evidence type="ECO:0000256" key="15">
    <source>
        <dbReference type="RuleBase" id="RU003346"/>
    </source>
</evidence>
<evidence type="ECO:0000256" key="3">
    <source>
        <dbReference type="ARBA" id="ARBA00011738"/>
    </source>
</evidence>
<dbReference type="Gene3D" id="1.20.1250.20">
    <property type="entry name" value="MFS general substrate transporter like domains"/>
    <property type="match status" value="1"/>
</dbReference>
<evidence type="ECO:0000256" key="16">
    <source>
        <dbReference type="SAM" id="MobiDB-lite"/>
    </source>
</evidence>
<dbReference type="InterPro" id="IPR050814">
    <property type="entry name" value="Myo-inositol_Transporter"/>
</dbReference>
<comment type="catalytic activity">
    <reaction evidence="13">
        <text>D-fructose(out) = D-fructose(in)</text>
        <dbReference type="Rhea" id="RHEA:60372"/>
        <dbReference type="ChEBI" id="CHEBI:37721"/>
    </reaction>
    <physiologicalReaction direction="left-to-right" evidence="13">
        <dbReference type="Rhea" id="RHEA:60373"/>
    </physiologicalReaction>
</comment>
<evidence type="ECO:0000259" key="18">
    <source>
        <dbReference type="PROSITE" id="PS50850"/>
    </source>
</evidence>
<organism evidence="19 20">
    <name type="scientific">Symbiodinium pilosum</name>
    <name type="common">Dinoflagellate</name>
    <dbReference type="NCBI Taxonomy" id="2952"/>
    <lineage>
        <taxon>Eukaryota</taxon>
        <taxon>Sar</taxon>
        <taxon>Alveolata</taxon>
        <taxon>Dinophyceae</taxon>
        <taxon>Suessiales</taxon>
        <taxon>Symbiodiniaceae</taxon>
        <taxon>Symbiodinium</taxon>
    </lineage>
</organism>
<evidence type="ECO:0000256" key="14">
    <source>
        <dbReference type="ARBA" id="ARBA00044780"/>
    </source>
</evidence>
<evidence type="ECO:0000256" key="4">
    <source>
        <dbReference type="ARBA" id="ARBA00022448"/>
    </source>
</evidence>
<reference evidence="19" key="1">
    <citation type="submission" date="2021-02" db="EMBL/GenBank/DDBJ databases">
        <authorList>
            <person name="Dougan E. K."/>
            <person name="Rhodes N."/>
            <person name="Thang M."/>
            <person name="Chan C."/>
        </authorList>
    </citation>
    <scope>NUCLEOTIDE SEQUENCE</scope>
</reference>
<evidence type="ECO:0000256" key="12">
    <source>
        <dbReference type="ARBA" id="ARBA00044668"/>
    </source>
</evidence>
<dbReference type="InterPro" id="IPR005828">
    <property type="entry name" value="MFS_sugar_transport-like"/>
</dbReference>
<dbReference type="OrthoDB" id="6612291at2759"/>
<feature type="transmembrane region" description="Helical" evidence="17">
    <location>
        <begin position="128"/>
        <end position="147"/>
    </location>
</feature>
<evidence type="ECO:0000256" key="9">
    <source>
        <dbReference type="ARBA" id="ARBA00044648"/>
    </source>
</evidence>
<feature type="transmembrane region" description="Helical" evidence="17">
    <location>
        <begin position="346"/>
        <end position="365"/>
    </location>
</feature>
<feature type="transmembrane region" description="Helical" evidence="17">
    <location>
        <begin position="398"/>
        <end position="425"/>
    </location>
</feature>
<feature type="transmembrane region" description="Helical" evidence="17">
    <location>
        <begin position="219"/>
        <end position="239"/>
    </location>
</feature>
<dbReference type="InterPro" id="IPR003663">
    <property type="entry name" value="Sugar/inositol_transpt"/>
</dbReference>
<evidence type="ECO:0000256" key="2">
    <source>
        <dbReference type="ARBA" id="ARBA00010992"/>
    </source>
</evidence>
<dbReference type="InterPro" id="IPR005829">
    <property type="entry name" value="Sugar_transporter_CS"/>
</dbReference>
<comment type="subcellular location">
    <subcellularLocation>
        <location evidence="1">Membrane</location>
        <topology evidence="1">Multi-pass membrane protein</topology>
    </subcellularLocation>
</comment>
<dbReference type="PRINTS" id="PR00171">
    <property type="entry name" value="SUGRTRNSPORT"/>
</dbReference>
<comment type="catalytic activity">
    <reaction evidence="11">
        <text>D-mannose(out) = D-mannose(in)</text>
        <dbReference type="Rhea" id="RHEA:78391"/>
        <dbReference type="ChEBI" id="CHEBI:4208"/>
    </reaction>
    <physiologicalReaction direction="left-to-right" evidence="11">
        <dbReference type="Rhea" id="RHEA:78392"/>
    </physiologicalReaction>
</comment>
<comment type="catalytic activity">
    <reaction evidence="12">
        <text>D-glucosamine(out) = D-glucosamine(in)</text>
        <dbReference type="Rhea" id="RHEA:78423"/>
        <dbReference type="ChEBI" id="CHEBI:58723"/>
    </reaction>
    <physiologicalReaction direction="left-to-right" evidence="12">
        <dbReference type="Rhea" id="RHEA:78424"/>
    </physiologicalReaction>
</comment>
<keyword evidence="4 15" id="KW-0813">Transport</keyword>
<proteinExistence type="inferred from homology"/>
<evidence type="ECO:0000256" key="8">
    <source>
        <dbReference type="ARBA" id="ARBA00044637"/>
    </source>
</evidence>
<dbReference type="InterPro" id="IPR036259">
    <property type="entry name" value="MFS_trans_sf"/>
</dbReference>
<dbReference type="PANTHER" id="PTHR48020">
    <property type="entry name" value="PROTON MYO-INOSITOL COTRANSPORTER"/>
    <property type="match status" value="1"/>
</dbReference>
<dbReference type="PROSITE" id="PS50850">
    <property type="entry name" value="MFS"/>
    <property type="match status" value="1"/>
</dbReference>
<evidence type="ECO:0000256" key="5">
    <source>
        <dbReference type="ARBA" id="ARBA00022692"/>
    </source>
</evidence>
<feature type="transmembrane region" description="Helical" evidence="17">
    <location>
        <begin position="468"/>
        <end position="489"/>
    </location>
</feature>
<dbReference type="NCBIfam" id="TIGR00879">
    <property type="entry name" value="SP"/>
    <property type="match status" value="1"/>
</dbReference>
<feature type="domain" description="Major facilitator superfamily (MFS) profile" evidence="18">
    <location>
        <begin position="62"/>
        <end position="492"/>
    </location>
</feature>
<name>A0A812TCR7_SYMPI</name>
<dbReference type="EMBL" id="CAJNIZ010029302">
    <property type="protein sequence ID" value="CAE7514806.1"/>
    <property type="molecule type" value="Genomic_DNA"/>
</dbReference>
<comment type="subunit">
    <text evidence="3">Homodimer.</text>
</comment>
<keyword evidence="6 17" id="KW-1133">Transmembrane helix</keyword>
<keyword evidence="20" id="KW-1185">Reference proteome</keyword>
<keyword evidence="7 17" id="KW-0472">Membrane</keyword>
<evidence type="ECO:0000256" key="10">
    <source>
        <dbReference type="ARBA" id="ARBA00044656"/>
    </source>
</evidence>
<dbReference type="InterPro" id="IPR020846">
    <property type="entry name" value="MFS_dom"/>
</dbReference>
<feature type="transmembrane region" description="Helical" evidence="17">
    <location>
        <begin position="186"/>
        <end position="207"/>
    </location>
</feature>
<feature type="transmembrane region" description="Helical" evidence="17">
    <location>
        <begin position="153"/>
        <end position="174"/>
    </location>
</feature>
<dbReference type="GO" id="GO:0016020">
    <property type="term" value="C:membrane"/>
    <property type="evidence" value="ECO:0007669"/>
    <property type="project" value="UniProtKB-SubCell"/>
</dbReference>
<evidence type="ECO:0000256" key="17">
    <source>
        <dbReference type="SAM" id="Phobius"/>
    </source>
</evidence>
<evidence type="ECO:0000256" key="13">
    <source>
        <dbReference type="ARBA" id="ARBA00044710"/>
    </source>
</evidence>
<comment type="similarity">
    <text evidence="2 15">Belongs to the major facilitator superfamily. Sugar transporter (TC 2.A.1.1) family.</text>
</comment>
<gene>
    <name evidence="19" type="primary">PLT6</name>
    <name evidence="19" type="ORF">SPIL2461_LOCUS13430</name>
</gene>
<feature type="region of interest" description="Disordered" evidence="16">
    <location>
        <begin position="1"/>
        <end position="27"/>
    </location>
</feature>
<keyword evidence="5 17" id="KW-0812">Transmembrane</keyword>
<feature type="transmembrane region" description="Helical" evidence="17">
    <location>
        <begin position="372"/>
        <end position="392"/>
    </location>
</feature>
<comment type="catalytic activity">
    <reaction evidence="10">
        <text>D-xylose(out) = D-xylose(in)</text>
        <dbReference type="Rhea" id="RHEA:78427"/>
        <dbReference type="ChEBI" id="CHEBI:53455"/>
    </reaction>
    <physiologicalReaction direction="left-to-right" evidence="10">
        <dbReference type="Rhea" id="RHEA:78428"/>
    </physiologicalReaction>
</comment>
<feature type="transmembrane region" description="Helical" evidence="17">
    <location>
        <begin position="437"/>
        <end position="456"/>
    </location>
</feature>
<comment type="caution">
    <text evidence="19">The sequence shown here is derived from an EMBL/GenBank/DDBJ whole genome shotgun (WGS) entry which is preliminary data.</text>
</comment>
<dbReference type="PROSITE" id="PS00217">
    <property type="entry name" value="SUGAR_TRANSPORT_2"/>
    <property type="match status" value="1"/>
</dbReference>
<dbReference type="PROSITE" id="PS00216">
    <property type="entry name" value="SUGAR_TRANSPORT_1"/>
    <property type="match status" value="1"/>
</dbReference>
<evidence type="ECO:0000256" key="7">
    <source>
        <dbReference type="ARBA" id="ARBA00023136"/>
    </source>
</evidence>
<feature type="transmembrane region" description="Helical" evidence="17">
    <location>
        <begin position="98"/>
        <end position="116"/>
    </location>
</feature>
<evidence type="ECO:0000313" key="19">
    <source>
        <dbReference type="EMBL" id="CAE7514806.1"/>
    </source>
</evidence>
<dbReference type="PANTHER" id="PTHR48020:SF12">
    <property type="entry name" value="PROTON MYO-INOSITOL COTRANSPORTER"/>
    <property type="match status" value="1"/>
</dbReference>
<dbReference type="AlphaFoldDB" id="A0A812TCR7"/>
<feature type="non-terminal residue" evidence="19">
    <location>
        <position position="1"/>
    </location>
</feature>
<accession>A0A812TCR7</accession>
<comment type="catalytic activity">
    <reaction evidence="8">
        <text>D-galactose(in) = D-galactose(out)</text>
        <dbReference type="Rhea" id="RHEA:34915"/>
        <dbReference type="ChEBI" id="CHEBI:4139"/>
    </reaction>
    <physiologicalReaction direction="right-to-left" evidence="8">
        <dbReference type="Rhea" id="RHEA:34917"/>
    </physiologicalReaction>
</comment>